<dbReference type="KEGG" id="cmt:CCM_08838"/>
<dbReference type="RefSeq" id="XP_006674037.1">
    <property type="nucleotide sequence ID" value="XM_006673974.1"/>
</dbReference>
<evidence type="ECO:0000313" key="3">
    <source>
        <dbReference type="Proteomes" id="UP000001610"/>
    </source>
</evidence>
<dbReference type="Proteomes" id="UP000001610">
    <property type="component" value="Unassembled WGS sequence"/>
</dbReference>
<sequence length="185" mass="20831">MPWLVELVWEGSVTLAMLGMHKRKRLAGMAAAARVAWCGSSKDRWCVCTKWERERNVEGRVCGRTGTVLGRDGLKDEDAQQEQTDRLAPSWHRGAEGGKSFAVNTQSRAKEPTDRSLAMRRRNKVSAPVGTWLGEGTQLAGSLDQKRQETKRRGKSEENAGPGKNSKKKVEARRRLNWREPGFRE</sequence>
<dbReference type="EMBL" id="JH126405">
    <property type="protein sequence ID" value="EGX88792.1"/>
    <property type="molecule type" value="Genomic_DNA"/>
</dbReference>
<dbReference type="HOGENOM" id="CLU_1461243_0_0_1"/>
<dbReference type="STRING" id="983644.G3JS93"/>
<reference evidence="2 3" key="1">
    <citation type="journal article" date="2011" name="Genome Biol.">
        <title>Genome sequence of the insect pathogenic fungus Cordyceps militaris, a valued traditional Chinese medicine.</title>
        <authorList>
            <person name="Zheng P."/>
            <person name="Xia Y."/>
            <person name="Xiao G."/>
            <person name="Xiong C."/>
            <person name="Hu X."/>
            <person name="Zhang S."/>
            <person name="Zheng H."/>
            <person name="Huang Y."/>
            <person name="Zhou Y."/>
            <person name="Wang S."/>
            <person name="Zhao G.P."/>
            <person name="Liu X."/>
            <person name="St Leger R.J."/>
            <person name="Wang C."/>
        </authorList>
    </citation>
    <scope>NUCLEOTIDE SEQUENCE [LARGE SCALE GENOMIC DNA]</scope>
    <source>
        <strain evidence="2 3">CM01</strain>
    </source>
</reference>
<dbReference type="InParanoid" id="G3JS93"/>
<dbReference type="GeneID" id="18170843"/>
<keyword evidence="3" id="KW-1185">Reference proteome</keyword>
<evidence type="ECO:0000313" key="2">
    <source>
        <dbReference type="EMBL" id="EGX88792.1"/>
    </source>
</evidence>
<feature type="compositionally biased region" description="Basic and acidic residues" evidence="1">
    <location>
        <begin position="173"/>
        <end position="185"/>
    </location>
</feature>
<protein>
    <submittedName>
        <fullName evidence="2">Uncharacterized protein</fullName>
    </submittedName>
</protein>
<evidence type="ECO:0000256" key="1">
    <source>
        <dbReference type="SAM" id="MobiDB-lite"/>
    </source>
</evidence>
<proteinExistence type="predicted"/>
<gene>
    <name evidence="2" type="ORF">CCM_08838</name>
</gene>
<organism evidence="2 3">
    <name type="scientific">Cordyceps militaris (strain CM01)</name>
    <name type="common">Caterpillar fungus</name>
    <dbReference type="NCBI Taxonomy" id="983644"/>
    <lineage>
        <taxon>Eukaryota</taxon>
        <taxon>Fungi</taxon>
        <taxon>Dikarya</taxon>
        <taxon>Ascomycota</taxon>
        <taxon>Pezizomycotina</taxon>
        <taxon>Sordariomycetes</taxon>
        <taxon>Hypocreomycetidae</taxon>
        <taxon>Hypocreales</taxon>
        <taxon>Cordycipitaceae</taxon>
        <taxon>Cordyceps</taxon>
    </lineage>
</organism>
<dbReference type="VEuPathDB" id="FungiDB:CCM_08838"/>
<feature type="region of interest" description="Disordered" evidence="1">
    <location>
        <begin position="71"/>
        <end position="185"/>
    </location>
</feature>
<dbReference type="AlphaFoldDB" id="G3JS93"/>
<accession>G3JS93</accession>
<name>G3JS93_CORMM</name>